<evidence type="ECO:0000313" key="9">
    <source>
        <dbReference type="Proteomes" id="UP000516437"/>
    </source>
</evidence>
<evidence type="ECO:0000256" key="2">
    <source>
        <dbReference type="ARBA" id="ARBA00022723"/>
    </source>
</evidence>
<dbReference type="InterPro" id="IPR006121">
    <property type="entry name" value="HMA_dom"/>
</dbReference>
<dbReference type="Gene3D" id="3.40.50.720">
    <property type="entry name" value="NAD(P)-binding Rossmann-like Domain"/>
    <property type="match status" value="1"/>
</dbReference>
<comment type="caution">
    <text evidence="8">The sequence shown here is derived from an EMBL/GenBank/DDBJ whole genome shotgun (WGS) entry which is preliminary data.</text>
</comment>
<dbReference type="FunFam" id="3.30.70.100:FF:000008">
    <property type="entry name" value="Copper transport protein ATOX1"/>
    <property type="match status" value="1"/>
</dbReference>
<dbReference type="SUPFAM" id="SSF55008">
    <property type="entry name" value="HMA, heavy metal-associated domain"/>
    <property type="match status" value="1"/>
</dbReference>
<evidence type="ECO:0000256" key="6">
    <source>
        <dbReference type="SAM" id="MobiDB-lite"/>
    </source>
</evidence>
<dbReference type="GO" id="GO:0008641">
    <property type="term" value="F:ubiquitin-like modifier activating enzyme activity"/>
    <property type="evidence" value="ECO:0007669"/>
    <property type="project" value="InterPro"/>
</dbReference>
<dbReference type="InterPro" id="IPR036163">
    <property type="entry name" value="HMA_dom_sf"/>
</dbReference>
<dbReference type="PANTHER" id="PTHR45868">
    <property type="entry name" value="HEAVY METAL-ASSOCIATED ISOPRENYLATED PLANT PROTEIN 33-RELATED"/>
    <property type="match status" value="1"/>
</dbReference>
<dbReference type="PROSITE" id="PS50846">
    <property type="entry name" value="HMA_2"/>
    <property type="match status" value="1"/>
</dbReference>
<keyword evidence="9" id="KW-1185">Reference proteome</keyword>
<dbReference type="InterPro" id="IPR035985">
    <property type="entry name" value="Ubiquitin-activating_enz"/>
</dbReference>
<protein>
    <submittedName>
        <fullName evidence="8">NEDD8-activating enzyme E1 catalytic subunit</fullName>
    </submittedName>
</protein>
<evidence type="ECO:0000313" key="8">
    <source>
        <dbReference type="EMBL" id="KAB1212072.1"/>
    </source>
</evidence>
<dbReference type="Proteomes" id="UP000516437">
    <property type="component" value="Chromosome 5"/>
</dbReference>
<evidence type="ECO:0000256" key="1">
    <source>
        <dbReference type="ARBA" id="ARBA00022481"/>
    </source>
</evidence>
<feature type="region of interest" description="Disordered" evidence="6">
    <location>
        <begin position="78"/>
        <end position="100"/>
    </location>
</feature>
<dbReference type="CDD" id="cd00371">
    <property type="entry name" value="HMA"/>
    <property type="match status" value="1"/>
</dbReference>
<comment type="similarity">
    <text evidence="5">Belongs to the HIPP family.</text>
</comment>
<dbReference type="Pfam" id="PF00403">
    <property type="entry name" value="HMA"/>
    <property type="match status" value="1"/>
</dbReference>
<evidence type="ECO:0000256" key="3">
    <source>
        <dbReference type="ARBA" id="ARBA00023288"/>
    </source>
</evidence>
<name>A0A6A1VGS7_9ROSI</name>
<keyword evidence="1" id="KW-0488">Methylation</keyword>
<keyword evidence="2" id="KW-0479">Metal-binding</keyword>
<keyword evidence="3" id="KW-0449">Lipoprotein</keyword>
<dbReference type="Gene3D" id="3.30.70.100">
    <property type="match status" value="1"/>
</dbReference>
<sequence length="495" mass="54063">MTKEEDFKLLKIQTCVLKVNVHCDGCKQKVKKLLQRIEGVYQVNIDADQQKVTVSGSVDAATLIKKLVRAGKHAELWSQKNNHNHNQNQKQKNNCIKDDKNRGQKQGLIKGLEAFKNQQKLAALSSEEDDDYFDDEEEDDEEDELLFLREKANQLGLLRQQAIDAKKGVGAIAAGSHNGKMNNAGNGNVGNGKKVHPGQNMGMKASPGGIDPKTMAALKMNSAHLGGGHINAGEGNRANDINAMMGLAGFHGNGINVAPAAALGGNSNSLGGFQVQSNNPYQGSSAALPVPTGGQYPASMLMNMNGYNNPSPMMMNMNMQARHAMQQPQMMYHRSPFVPPSTGYYYNYSASPNRYSYNEANYSGHNSAAHMFSDDNTSSCSIIFEDVGKPKAEVAANGVTERVSGVNIKPHYCRIEDKELDFYSDFSIIVLGFDSIEAGATSMLTAAHCIEYAHLIKWDEVHSGKAFDLDELEDVQGPPRFGFWKARVNLDADIL</sequence>
<organism evidence="8 9">
    <name type="scientific">Morella rubra</name>
    <name type="common">Chinese bayberry</name>
    <dbReference type="NCBI Taxonomy" id="262757"/>
    <lineage>
        <taxon>Eukaryota</taxon>
        <taxon>Viridiplantae</taxon>
        <taxon>Streptophyta</taxon>
        <taxon>Embryophyta</taxon>
        <taxon>Tracheophyta</taxon>
        <taxon>Spermatophyta</taxon>
        <taxon>Magnoliopsida</taxon>
        <taxon>eudicotyledons</taxon>
        <taxon>Gunneridae</taxon>
        <taxon>Pentapetalae</taxon>
        <taxon>rosids</taxon>
        <taxon>fabids</taxon>
        <taxon>Fagales</taxon>
        <taxon>Myricaceae</taxon>
        <taxon>Morella</taxon>
    </lineage>
</organism>
<dbReference type="OrthoDB" id="689350at2759"/>
<dbReference type="GO" id="GO:0046872">
    <property type="term" value="F:metal ion binding"/>
    <property type="evidence" value="ECO:0007669"/>
    <property type="project" value="UniProtKB-KW"/>
</dbReference>
<dbReference type="AlphaFoldDB" id="A0A6A1VGS7"/>
<gene>
    <name evidence="8" type="ORF">CJ030_MR5G024644</name>
</gene>
<keyword evidence="4" id="KW-0636">Prenylation</keyword>
<feature type="compositionally biased region" description="Low complexity" evidence="6">
    <location>
        <begin position="79"/>
        <end position="94"/>
    </location>
</feature>
<dbReference type="PANTHER" id="PTHR45868:SF19">
    <property type="entry name" value="HEAVY METAL-ASSOCIATED ISOPRENYLATED PLANT PROTEIN 37"/>
    <property type="match status" value="1"/>
</dbReference>
<feature type="domain" description="HMA" evidence="7">
    <location>
        <begin position="12"/>
        <end position="75"/>
    </location>
</feature>
<dbReference type="SUPFAM" id="SSF69572">
    <property type="entry name" value="Activating enzymes of the ubiquitin-like proteins"/>
    <property type="match status" value="1"/>
</dbReference>
<evidence type="ECO:0000256" key="4">
    <source>
        <dbReference type="ARBA" id="ARBA00023289"/>
    </source>
</evidence>
<reference evidence="8 9" key="1">
    <citation type="journal article" date="2019" name="Plant Biotechnol. J.">
        <title>The red bayberry genome and genetic basis of sex determination.</title>
        <authorList>
            <person name="Jia H.M."/>
            <person name="Jia H.J."/>
            <person name="Cai Q.L."/>
            <person name="Wang Y."/>
            <person name="Zhao H.B."/>
            <person name="Yang W.F."/>
            <person name="Wang G.Y."/>
            <person name="Li Y.H."/>
            <person name="Zhan D.L."/>
            <person name="Shen Y.T."/>
            <person name="Niu Q.F."/>
            <person name="Chang L."/>
            <person name="Qiu J."/>
            <person name="Zhao L."/>
            <person name="Xie H.B."/>
            <person name="Fu W.Y."/>
            <person name="Jin J."/>
            <person name="Li X.W."/>
            <person name="Jiao Y."/>
            <person name="Zhou C.C."/>
            <person name="Tu T."/>
            <person name="Chai C.Y."/>
            <person name="Gao J.L."/>
            <person name="Fan L.J."/>
            <person name="van de Weg E."/>
            <person name="Wang J.Y."/>
            <person name="Gao Z.S."/>
        </authorList>
    </citation>
    <scope>NUCLEOTIDE SEQUENCE [LARGE SCALE GENOMIC DNA]</scope>
    <source>
        <tissue evidence="8">Leaves</tissue>
    </source>
</reference>
<evidence type="ECO:0000259" key="7">
    <source>
        <dbReference type="PROSITE" id="PS50846"/>
    </source>
</evidence>
<accession>A0A6A1VGS7</accession>
<proteinExistence type="inferred from homology"/>
<dbReference type="EMBL" id="RXIC02000023">
    <property type="protein sequence ID" value="KAB1212072.1"/>
    <property type="molecule type" value="Genomic_DNA"/>
</dbReference>
<evidence type="ECO:0000256" key="5">
    <source>
        <dbReference type="ARBA" id="ARBA00024045"/>
    </source>
</evidence>